<protein>
    <submittedName>
        <fullName evidence="1">Acyl CoA:acetate/3-ketoacid CoA transferase alpha subunit</fullName>
    </submittedName>
</protein>
<keyword evidence="2" id="KW-1185">Reference proteome</keyword>
<accession>A0A841PGP1</accession>
<name>A0A841PGP1_9HYPH</name>
<dbReference type="InterPro" id="IPR037171">
    <property type="entry name" value="NagB/RpiA_transferase-like"/>
</dbReference>
<organism evidence="1 2">
    <name type="scientific">Mesorhizobium sangaii</name>
    <dbReference type="NCBI Taxonomy" id="505389"/>
    <lineage>
        <taxon>Bacteria</taxon>
        <taxon>Pseudomonadati</taxon>
        <taxon>Pseudomonadota</taxon>
        <taxon>Alphaproteobacteria</taxon>
        <taxon>Hyphomicrobiales</taxon>
        <taxon>Phyllobacteriaceae</taxon>
        <taxon>Mesorhizobium</taxon>
    </lineage>
</organism>
<dbReference type="PANTHER" id="PTHR13707:SF23">
    <property type="entry name" value="SUCCINYL-COA:3-KETOACID-COENZYME A TRANSFERASE"/>
    <property type="match status" value="1"/>
</dbReference>
<reference evidence="1 2" key="1">
    <citation type="submission" date="2020-08" db="EMBL/GenBank/DDBJ databases">
        <title>Genomic Encyclopedia of Type Strains, Phase IV (KMG-IV): sequencing the most valuable type-strain genomes for metagenomic binning, comparative biology and taxonomic classification.</title>
        <authorList>
            <person name="Goeker M."/>
        </authorList>
    </citation>
    <scope>NUCLEOTIDE SEQUENCE [LARGE SCALE GENOMIC DNA]</scope>
    <source>
        <strain evidence="1 2">DSM 100039</strain>
    </source>
</reference>
<gene>
    <name evidence="1" type="ORF">HNQ71_007057</name>
</gene>
<proteinExistence type="predicted"/>
<sequence>MCNTRTVNQRDPGRGHQELTIASNNCGVDDFGLGLGLLLKTKQIKKMISSYVGENAEFMQQYLSGELELVEGKEHKVFNGGTYVLETVPWRQSCEERPW</sequence>
<comment type="caution">
    <text evidence="1">The sequence shown here is derived from an EMBL/GenBank/DDBJ whole genome shotgun (WGS) entry which is preliminary data.</text>
</comment>
<dbReference type="SUPFAM" id="SSF100950">
    <property type="entry name" value="NagB/RpiA/CoA transferase-like"/>
    <property type="match status" value="1"/>
</dbReference>
<dbReference type="PANTHER" id="PTHR13707">
    <property type="entry name" value="KETOACID-COENZYME A TRANSFERASE"/>
    <property type="match status" value="1"/>
</dbReference>
<dbReference type="GO" id="GO:0008260">
    <property type="term" value="F:succinyl-CoA:3-oxo-acid CoA-transferase activity"/>
    <property type="evidence" value="ECO:0007669"/>
    <property type="project" value="TreeGrafter"/>
</dbReference>
<evidence type="ECO:0000313" key="2">
    <source>
        <dbReference type="Proteomes" id="UP000556329"/>
    </source>
</evidence>
<evidence type="ECO:0000313" key="1">
    <source>
        <dbReference type="EMBL" id="MBB6414347.1"/>
    </source>
</evidence>
<dbReference type="EMBL" id="JACHEF010000021">
    <property type="protein sequence ID" value="MBB6414347.1"/>
    <property type="molecule type" value="Genomic_DNA"/>
</dbReference>
<dbReference type="AlphaFoldDB" id="A0A841PGP1"/>
<dbReference type="InterPro" id="IPR004165">
    <property type="entry name" value="CoA_trans_fam_I"/>
</dbReference>
<dbReference type="Gene3D" id="3.40.1080.10">
    <property type="entry name" value="Glutaconate Coenzyme A-transferase"/>
    <property type="match status" value="1"/>
</dbReference>
<dbReference type="Proteomes" id="UP000556329">
    <property type="component" value="Unassembled WGS sequence"/>
</dbReference>
<keyword evidence="1" id="KW-0808">Transferase</keyword>
<dbReference type="Pfam" id="PF01144">
    <property type="entry name" value="CoA_trans"/>
    <property type="match status" value="1"/>
</dbReference>